<comment type="subcellular location">
    <subcellularLocation>
        <location evidence="2">Cytoplasmic vesicle</location>
        <location evidence="2">Secretory vesicle</location>
    </subcellularLocation>
</comment>
<evidence type="ECO:0000256" key="8">
    <source>
        <dbReference type="ARBA" id="ARBA00025763"/>
    </source>
</evidence>
<evidence type="ECO:0000256" key="4">
    <source>
        <dbReference type="ARBA" id="ARBA00022473"/>
    </source>
</evidence>
<evidence type="ECO:0000313" key="10">
    <source>
        <dbReference type="EMBL" id="KAG6938707.1"/>
    </source>
</evidence>
<dbReference type="InterPro" id="IPR026743">
    <property type="entry name" value="Equatorial_segment"/>
</dbReference>
<name>A0A8T1TCH1_CHESE</name>
<keyword evidence="4" id="KW-0217">Developmental protein</keyword>
<evidence type="ECO:0000256" key="5">
    <source>
        <dbReference type="ARBA" id="ARBA00022729"/>
    </source>
</evidence>
<dbReference type="Pfam" id="PF15754">
    <property type="entry name" value="SPESP1"/>
    <property type="match status" value="1"/>
</dbReference>
<reference evidence="10 11" key="1">
    <citation type="journal article" date="2020" name="G3 (Bethesda)">
        <title>Draft Genome of the Common Snapping Turtle, Chelydra serpentina, a Model for Phenotypic Plasticity in Reptiles.</title>
        <authorList>
            <person name="Das D."/>
            <person name="Singh S.K."/>
            <person name="Bierstedt J."/>
            <person name="Erickson A."/>
            <person name="Galli G.L.J."/>
            <person name="Crossley D.A. 2nd"/>
            <person name="Rhen T."/>
        </authorList>
    </citation>
    <scope>NUCLEOTIDE SEQUENCE [LARGE SCALE GENOMIC DNA]</scope>
    <source>
        <strain evidence="10">KW</strain>
    </source>
</reference>
<dbReference type="AlphaFoldDB" id="A0A8T1TCH1"/>
<evidence type="ECO:0000256" key="7">
    <source>
        <dbReference type="ARBA" id="ARBA00023329"/>
    </source>
</evidence>
<evidence type="ECO:0000256" key="1">
    <source>
        <dbReference type="ARBA" id="ARBA00003615"/>
    </source>
</evidence>
<keyword evidence="7" id="KW-0968">Cytoplasmic vesicle</keyword>
<accession>A0A8T1TCH1</accession>
<dbReference type="GO" id="GO:0030133">
    <property type="term" value="C:transport vesicle"/>
    <property type="evidence" value="ECO:0007669"/>
    <property type="project" value="UniProtKB-SubCell"/>
</dbReference>
<keyword evidence="6" id="KW-0325">Glycoprotein</keyword>
<dbReference type="GO" id="GO:0001669">
    <property type="term" value="C:acrosomal vesicle"/>
    <property type="evidence" value="ECO:0007669"/>
    <property type="project" value="InterPro"/>
</dbReference>
<feature type="non-terminal residue" evidence="10">
    <location>
        <position position="1"/>
    </location>
</feature>
<dbReference type="PANTHER" id="PTHR31667:SF2">
    <property type="entry name" value="SPERM EQUATORIAL SEGMENT PROTEIN 1"/>
    <property type="match status" value="1"/>
</dbReference>
<comment type="similarity">
    <text evidence="8">Belongs to the SPESP1 family.</text>
</comment>
<dbReference type="Proteomes" id="UP000765507">
    <property type="component" value="Unassembled WGS sequence"/>
</dbReference>
<gene>
    <name evidence="10" type="ORF">G0U57_005165</name>
</gene>
<evidence type="ECO:0000256" key="3">
    <source>
        <dbReference type="ARBA" id="ARBA00020783"/>
    </source>
</evidence>
<comment type="caution">
    <text evidence="10">The sequence shown here is derived from an EMBL/GenBank/DDBJ whole genome shotgun (WGS) entry which is preliminary data.</text>
</comment>
<keyword evidence="11" id="KW-1185">Reference proteome</keyword>
<evidence type="ECO:0000313" key="11">
    <source>
        <dbReference type="Proteomes" id="UP000765507"/>
    </source>
</evidence>
<dbReference type="PANTHER" id="PTHR31667">
    <property type="entry name" value="SPERM EQUATORIAL SEGMENT PROTEIN 1"/>
    <property type="match status" value="1"/>
</dbReference>
<dbReference type="OrthoDB" id="9043291at2759"/>
<dbReference type="GO" id="GO:0007340">
    <property type="term" value="P:acrosome reaction"/>
    <property type="evidence" value="ECO:0007669"/>
    <property type="project" value="InterPro"/>
</dbReference>
<dbReference type="GO" id="GO:0007342">
    <property type="term" value="P:fusion of sperm to egg plasma membrane involved in single fertilization"/>
    <property type="evidence" value="ECO:0007669"/>
    <property type="project" value="InterPro"/>
</dbReference>
<dbReference type="EMBL" id="JAHGAV010000016">
    <property type="protein sequence ID" value="KAG6938707.1"/>
    <property type="molecule type" value="Genomic_DNA"/>
</dbReference>
<feature type="region of interest" description="Disordered" evidence="9">
    <location>
        <begin position="286"/>
        <end position="308"/>
    </location>
</feature>
<evidence type="ECO:0000256" key="9">
    <source>
        <dbReference type="SAM" id="MobiDB-lite"/>
    </source>
</evidence>
<evidence type="ECO:0000256" key="6">
    <source>
        <dbReference type="ARBA" id="ARBA00023180"/>
    </source>
</evidence>
<proteinExistence type="inferred from homology"/>
<protein>
    <recommendedName>
        <fullName evidence="3">Sperm equatorial segment protein 1</fullName>
    </recommendedName>
</protein>
<evidence type="ECO:0000256" key="2">
    <source>
        <dbReference type="ARBA" id="ARBA00004398"/>
    </source>
</evidence>
<organism evidence="10 11">
    <name type="scientific">Chelydra serpentina</name>
    <name type="common">Snapping turtle</name>
    <name type="synonym">Testudo serpentina</name>
    <dbReference type="NCBI Taxonomy" id="8475"/>
    <lineage>
        <taxon>Eukaryota</taxon>
        <taxon>Metazoa</taxon>
        <taxon>Chordata</taxon>
        <taxon>Craniata</taxon>
        <taxon>Vertebrata</taxon>
        <taxon>Euteleostomi</taxon>
        <taxon>Archelosauria</taxon>
        <taxon>Testudinata</taxon>
        <taxon>Testudines</taxon>
        <taxon>Cryptodira</taxon>
        <taxon>Durocryptodira</taxon>
        <taxon>Americhelydia</taxon>
        <taxon>Chelydroidea</taxon>
        <taxon>Chelydridae</taxon>
        <taxon>Chelydra</taxon>
    </lineage>
</organism>
<comment type="function">
    <text evidence="1">Involved in fertilization ability of sperm.</text>
</comment>
<keyword evidence="5" id="KW-0732">Signal</keyword>
<sequence>CVFLLALQHTFKNVKHIKISVHPTSSIQVSSSGTDNLTIYESHTTPFVSEEKKEEKTLRSLVEILQDMIQDVPTQRTPTEQTIITPKIVKSYVNEGVASLWLNVGPKQKLQKSKKKAAVTRKFTTSTTTPFWRLRTGTEVSVVLHTNESSSSTTPLKKIFITFENAVPKRKSKTFDQLTNGSLENLVQSLKNVKKLKQKTQTETENITKKAEKLKHVAKVKKLHVYDKVKHRPAGEAILEKIEKLKKLLQKLPDYVKHNPHLKEYVESSENYITKSLMLEKEAEASLGQRYHQPTPSPPKEKVEQNTEEVEQDTAEIRKLRAFINLLYDFSPQLTTYIDSSDKEYVPENISVKAIAILDAMKRVFCGSQAEQNKKVLKKLLENDIKLLNIVVKNHE</sequence>